<keyword evidence="7" id="KW-0238">DNA-binding</keyword>
<keyword evidence="2" id="KW-0240">DNA-directed RNA polymerase</keyword>
<dbReference type="PANTHER" id="PTHR32248:SF4">
    <property type="entry name" value="RNA POLYMERASE SIGMA-54 FACTOR"/>
    <property type="match status" value="1"/>
</dbReference>
<keyword evidence="6" id="KW-0731">Sigma factor</keyword>
<feature type="domain" description="RNA polymerase sigma factor 54 DNA-binding" evidence="9">
    <location>
        <begin position="249"/>
        <end position="402"/>
    </location>
</feature>
<dbReference type="InterPro" id="IPR038709">
    <property type="entry name" value="RpoN_core-bd_sf"/>
</dbReference>
<dbReference type="GO" id="GO:0000428">
    <property type="term" value="C:DNA-directed RNA polymerase complex"/>
    <property type="evidence" value="ECO:0007669"/>
    <property type="project" value="UniProtKB-KW"/>
</dbReference>
<dbReference type="GO" id="GO:0016987">
    <property type="term" value="F:sigma factor activity"/>
    <property type="evidence" value="ECO:0007669"/>
    <property type="project" value="UniProtKB-KW"/>
</dbReference>
<evidence type="ECO:0000256" key="3">
    <source>
        <dbReference type="ARBA" id="ARBA00022679"/>
    </source>
</evidence>
<dbReference type="PROSITE" id="PS50044">
    <property type="entry name" value="SIGMA54_3"/>
    <property type="match status" value="1"/>
</dbReference>
<evidence type="ECO:0000256" key="6">
    <source>
        <dbReference type="ARBA" id="ARBA00023082"/>
    </source>
</evidence>
<evidence type="ECO:0000313" key="11">
    <source>
        <dbReference type="EMBL" id="RHM08464.1"/>
    </source>
</evidence>
<dbReference type="GO" id="GO:0003677">
    <property type="term" value="F:DNA binding"/>
    <property type="evidence" value="ECO:0007669"/>
    <property type="project" value="UniProtKB-KW"/>
</dbReference>
<dbReference type="OrthoDB" id="9814402at2"/>
<accession>A0A415P6W4</accession>
<proteinExistence type="inferred from homology"/>
<evidence type="ECO:0000256" key="7">
    <source>
        <dbReference type="ARBA" id="ARBA00023125"/>
    </source>
</evidence>
<dbReference type="Pfam" id="PF04963">
    <property type="entry name" value="Sigma54_CBD"/>
    <property type="match status" value="1"/>
</dbReference>
<name>A0A415P6W4_9FIRM</name>
<dbReference type="EMBL" id="QRPK01000049">
    <property type="protein sequence ID" value="RHM08464.1"/>
    <property type="molecule type" value="Genomic_DNA"/>
</dbReference>
<organism evidence="11 12">
    <name type="scientific">Amedibacillus dolichus</name>
    <dbReference type="NCBI Taxonomy" id="31971"/>
    <lineage>
        <taxon>Bacteria</taxon>
        <taxon>Bacillati</taxon>
        <taxon>Bacillota</taxon>
        <taxon>Erysipelotrichia</taxon>
        <taxon>Erysipelotrichales</taxon>
        <taxon>Erysipelotrichaceae</taxon>
        <taxon>Amedibacillus</taxon>
    </lineage>
</organism>
<evidence type="ECO:0000256" key="4">
    <source>
        <dbReference type="ARBA" id="ARBA00022695"/>
    </source>
</evidence>
<keyword evidence="3" id="KW-0808">Transferase</keyword>
<keyword evidence="4" id="KW-0548">Nucleotidyltransferase</keyword>
<evidence type="ECO:0008006" key="13">
    <source>
        <dbReference type="Google" id="ProtNLM"/>
    </source>
</evidence>
<dbReference type="GO" id="GO:0016779">
    <property type="term" value="F:nucleotidyltransferase activity"/>
    <property type="evidence" value="ECO:0007669"/>
    <property type="project" value="UniProtKB-KW"/>
</dbReference>
<feature type="domain" description="RNA polymerase sigma factor 54 core-binding" evidence="10">
    <location>
        <begin position="63"/>
        <end position="235"/>
    </location>
</feature>
<evidence type="ECO:0000259" key="9">
    <source>
        <dbReference type="Pfam" id="PF04552"/>
    </source>
</evidence>
<sequence>MEQKLLLKPDIKQKSNFHSAREQALQILQMNQQDLQMYIREQADHNPFLVMNTIGEDSDIFDVYSPKQSLSDALYDQLCYIEKPYKEDIVDYLLSRLNSNGYFKVSLEQLILGSCFSQKEIIKTIAVLQRLEPIGCFCFNLKESLQIQCEMHEEACSETGYILCDYLEDLAFHRFAQVEVKTGLSLEEIEEGFAFIQGLNPKPASNYATQSAVILPEIRVKLVQGHLVLETVQEIFRLQLEEDMGTHHEYLKRQRKEATLIMNSIQKRKMTIMQIMQFLVDKQKAFFLEKKPLCYCTLQDVSKACGLHVSTISRAIQNKSFEFQNNYYPIKYLLVHGGDKAHHSQEIKSRIKALIDNEDKQRPYSDERLRKLLEKEGIRISRRTVSKYREACLLFNASQRKQREGS</sequence>
<dbReference type="Proteomes" id="UP000284868">
    <property type="component" value="Unassembled WGS sequence"/>
</dbReference>
<evidence type="ECO:0000259" key="10">
    <source>
        <dbReference type="Pfam" id="PF04963"/>
    </source>
</evidence>
<evidence type="ECO:0000313" key="12">
    <source>
        <dbReference type="Proteomes" id="UP000284868"/>
    </source>
</evidence>
<dbReference type="Pfam" id="PF00309">
    <property type="entry name" value="Sigma54_AID"/>
    <property type="match status" value="1"/>
</dbReference>
<dbReference type="Pfam" id="PF04552">
    <property type="entry name" value="Sigma54_DBD"/>
    <property type="match status" value="1"/>
</dbReference>
<dbReference type="GO" id="GO:0006352">
    <property type="term" value="P:DNA-templated transcription initiation"/>
    <property type="evidence" value="ECO:0007669"/>
    <property type="project" value="InterPro"/>
</dbReference>
<evidence type="ECO:0000256" key="8">
    <source>
        <dbReference type="ARBA" id="ARBA00023163"/>
    </source>
</evidence>
<dbReference type="PIRSF" id="PIRSF000774">
    <property type="entry name" value="RpoN"/>
    <property type="match status" value="1"/>
</dbReference>
<dbReference type="InterPro" id="IPR007634">
    <property type="entry name" value="RNA_pol_sigma_54_DNA-bd"/>
</dbReference>
<keyword evidence="8" id="KW-0804">Transcription</keyword>
<dbReference type="RefSeq" id="WP_118365772.1">
    <property type="nucleotide sequence ID" value="NZ_CAJKGD010000006.1"/>
</dbReference>
<protein>
    <recommendedName>
        <fullName evidence="13">RNA polymerase sigma-54 factor</fullName>
    </recommendedName>
</protein>
<reference evidence="11 12" key="1">
    <citation type="submission" date="2018-08" db="EMBL/GenBank/DDBJ databases">
        <title>A genome reference for cultivated species of the human gut microbiota.</title>
        <authorList>
            <person name="Zou Y."/>
            <person name="Xue W."/>
            <person name="Luo G."/>
        </authorList>
    </citation>
    <scope>NUCLEOTIDE SEQUENCE [LARGE SCALE GENOMIC DNA]</scope>
    <source>
        <strain evidence="11 12">AF35-6BH</strain>
    </source>
</reference>
<dbReference type="InterPro" id="IPR000394">
    <property type="entry name" value="RNA_pol_sigma_54"/>
</dbReference>
<evidence type="ECO:0000256" key="1">
    <source>
        <dbReference type="ARBA" id="ARBA00008798"/>
    </source>
</evidence>
<comment type="caution">
    <text evidence="11">The sequence shown here is derived from an EMBL/GenBank/DDBJ whole genome shotgun (WGS) entry which is preliminary data.</text>
</comment>
<dbReference type="PRINTS" id="PR00045">
    <property type="entry name" value="SIGMA54FCT"/>
</dbReference>
<dbReference type="Gene3D" id="1.10.10.1330">
    <property type="entry name" value="RNA polymerase sigma-54 factor, core-binding domain"/>
    <property type="match status" value="1"/>
</dbReference>
<evidence type="ECO:0000256" key="5">
    <source>
        <dbReference type="ARBA" id="ARBA00023015"/>
    </source>
</evidence>
<evidence type="ECO:0000256" key="2">
    <source>
        <dbReference type="ARBA" id="ARBA00022478"/>
    </source>
</evidence>
<keyword evidence="5" id="KW-0805">Transcription regulation</keyword>
<dbReference type="AlphaFoldDB" id="A0A415P6W4"/>
<dbReference type="GO" id="GO:0001216">
    <property type="term" value="F:DNA-binding transcription activator activity"/>
    <property type="evidence" value="ECO:0007669"/>
    <property type="project" value="InterPro"/>
</dbReference>
<comment type="similarity">
    <text evidence="1">Belongs to the sigma-54 factor family.</text>
</comment>
<gene>
    <name evidence="11" type="ORF">DWZ83_08230</name>
</gene>
<keyword evidence="12" id="KW-1185">Reference proteome</keyword>
<dbReference type="PANTHER" id="PTHR32248">
    <property type="entry name" value="RNA POLYMERASE SIGMA-54 FACTOR"/>
    <property type="match status" value="1"/>
</dbReference>
<dbReference type="InterPro" id="IPR007046">
    <property type="entry name" value="RNA_pol_sigma_54_core-bd"/>
</dbReference>
<dbReference type="Gene3D" id="1.10.10.60">
    <property type="entry name" value="Homeodomain-like"/>
    <property type="match status" value="1"/>
</dbReference>